<protein>
    <submittedName>
        <fullName evidence="1">Uncharacterized protein</fullName>
    </submittedName>
</protein>
<evidence type="ECO:0000313" key="1">
    <source>
        <dbReference type="EMBL" id="KAF7438348.1"/>
    </source>
</evidence>
<organism evidence="1 2">
    <name type="scientific">Vespula pensylvanica</name>
    <name type="common">Western yellow jacket</name>
    <name type="synonym">Wasp</name>
    <dbReference type="NCBI Taxonomy" id="30213"/>
    <lineage>
        <taxon>Eukaryota</taxon>
        <taxon>Metazoa</taxon>
        <taxon>Ecdysozoa</taxon>
        <taxon>Arthropoda</taxon>
        <taxon>Hexapoda</taxon>
        <taxon>Insecta</taxon>
        <taxon>Pterygota</taxon>
        <taxon>Neoptera</taxon>
        <taxon>Endopterygota</taxon>
        <taxon>Hymenoptera</taxon>
        <taxon>Apocrita</taxon>
        <taxon>Aculeata</taxon>
        <taxon>Vespoidea</taxon>
        <taxon>Vespidae</taxon>
        <taxon>Vespinae</taxon>
        <taxon>Vespula</taxon>
    </lineage>
</organism>
<dbReference type="EMBL" id="JACSDY010000001">
    <property type="protein sequence ID" value="KAF7438348.1"/>
    <property type="molecule type" value="Genomic_DNA"/>
</dbReference>
<sequence>MPRDAIKFTNNVTPPTLPPPSSLGTLAPLSLFIVCKENALEGYARVVLGREDEIGLIVAMTSVQEDRSIYETIITSTTITTAAAAAAAAAAAVSAITRTTTIQITAAVVAATVAAATAAIATAATTATVATATGGKISRDSKIAIEENVPRRYYS</sequence>
<name>A0A834UGN4_VESPE</name>
<comment type="caution">
    <text evidence="1">The sequence shown here is derived from an EMBL/GenBank/DDBJ whole genome shotgun (WGS) entry which is preliminary data.</text>
</comment>
<proteinExistence type="predicted"/>
<evidence type="ECO:0000313" key="2">
    <source>
        <dbReference type="Proteomes" id="UP000600918"/>
    </source>
</evidence>
<gene>
    <name evidence="1" type="ORF">H0235_000739</name>
</gene>
<reference evidence="1" key="1">
    <citation type="journal article" date="2020" name="G3 (Bethesda)">
        <title>High-Quality Assemblies for Three Invasive Social Wasps from the &lt;i&gt;Vespula&lt;/i&gt; Genus.</title>
        <authorList>
            <person name="Harrop T.W.R."/>
            <person name="Guhlin J."/>
            <person name="McLaughlin G.M."/>
            <person name="Permina E."/>
            <person name="Stockwell P."/>
            <person name="Gilligan J."/>
            <person name="Le Lec M.F."/>
            <person name="Gruber M.A.M."/>
            <person name="Quinn O."/>
            <person name="Lovegrove M."/>
            <person name="Duncan E.J."/>
            <person name="Remnant E.J."/>
            <person name="Van Eeckhoven J."/>
            <person name="Graham B."/>
            <person name="Knapp R.A."/>
            <person name="Langford K.W."/>
            <person name="Kronenberg Z."/>
            <person name="Press M.O."/>
            <person name="Eacker S.M."/>
            <person name="Wilson-Rankin E.E."/>
            <person name="Purcell J."/>
            <person name="Lester P.J."/>
            <person name="Dearden P.K."/>
        </authorList>
    </citation>
    <scope>NUCLEOTIDE SEQUENCE</scope>
    <source>
        <strain evidence="1">Volc-1</strain>
    </source>
</reference>
<keyword evidence="2" id="KW-1185">Reference proteome</keyword>
<dbReference type="AlphaFoldDB" id="A0A834UGN4"/>
<accession>A0A834UGN4</accession>
<dbReference type="Proteomes" id="UP000600918">
    <property type="component" value="Unassembled WGS sequence"/>
</dbReference>